<evidence type="ECO:0000259" key="1">
    <source>
        <dbReference type="Pfam" id="PF13614"/>
    </source>
</evidence>
<dbReference type="InterPro" id="IPR025669">
    <property type="entry name" value="AAA_dom"/>
</dbReference>
<accession>A0ABU5QMX2</accession>
<comment type="caution">
    <text evidence="2">The sequence shown here is derived from an EMBL/GenBank/DDBJ whole genome shotgun (WGS) entry which is preliminary data.</text>
</comment>
<gene>
    <name evidence="2" type="ORF">VB264_11540</name>
</gene>
<organism evidence="2 3">
    <name type="scientific">Arcicella aquatica</name>
    <dbReference type="NCBI Taxonomy" id="217141"/>
    <lineage>
        <taxon>Bacteria</taxon>
        <taxon>Pseudomonadati</taxon>
        <taxon>Bacteroidota</taxon>
        <taxon>Cytophagia</taxon>
        <taxon>Cytophagales</taxon>
        <taxon>Flectobacillaceae</taxon>
        <taxon>Arcicella</taxon>
    </lineage>
</organism>
<dbReference type="Pfam" id="PF13614">
    <property type="entry name" value="AAA_31"/>
    <property type="match status" value="1"/>
</dbReference>
<reference evidence="2 3" key="1">
    <citation type="submission" date="2023-12" db="EMBL/GenBank/DDBJ databases">
        <title>Novel species of the genus Arcicella isolated from rivers.</title>
        <authorList>
            <person name="Lu H."/>
        </authorList>
    </citation>
    <scope>NUCLEOTIDE SEQUENCE [LARGE SCALE GENOMIC DNA]</scope>
    <source>
        <strain evidence="2 3">LMG 21963</strain>
    </source>
</reference>
<proteinExistence type="predicted"/>
<dbReference type="RefSeq" id="WP_323249498.1">
    <property type="nucleotide sequence ID" value="NZ_JAYFUL010000016.1"/>
</dbReference>
<sequence length="319" mass="35227">MLTTELLIRFLNRNPALTITGIEKEAGMPTRSLTQIINLKRELSDKQRLKLLPILMKYGYSETFNLKATTIAIANNKGGVGKTTTTAYLGEALSNRGLKVLLVDLDSQGNLSQIFNVTTEEGQVFNSLINFNETLHIKPITENLHIAPSDLELQKAELSLLSAPANQQRLQRALVPFLDVYDFILIDCPPSLSVLTLNALNASNSCIVAMQPEMNAVNGLNSLFGVILETQILSNPGLRIEGILFTIVEKNTVHIGLKEAVRETYSSVNIFETEIKKGIEIKKAQALKSLIFDFDKNSAAAKSYDQLAVELLNNLNNKK</sequence>
<evidence type="ECO:0000313" key="3">
    <source>
        <dbReference type="Proteomes" id="UP001304671"/>
    </source>
</evidence>
<dbReference type="InterPro" id="IPR050678">
    <property type="entry name" value="DNA_Partitioning_ATPase"/>
</dbReference>
<name>A0ABU5QMX2_9BACT</name>
<dbReference type="PANTHER" id="PTHR13696">
    <property type="entry name" value="P-LOOP CONTAINING NUCLEOSIDE TRIPHOSPHATE HYDROLASE"/>
    <property type="match status" value="1"/>
</dbReference>
<dbReference type="SUPFAM" id="SSF52540">
    <property type="entry name" value="P-loop containing nucleoside triphosphate hydrolases"/>
    <property type="match status" value="1"/>
</dbReference>
<feature type="domain" description="AAA" evidence="1">
    <location>
        <begin position="69"/>
        <end position="239"/>
    </location>
</feature>
<protein>
    <submittedName>
        <fullName evidence="2">ParA family protein</fullName>
    </submittedName>
</protein>
<dbReference type="EMBL" id="JAYFUL010000016">
    <property type="protein sequence ID" value="MEA5258416.1"/>
    <property type="molecule type" value="Genomic_DNA"/>
</dbReference>
<dbReference type="PANTHER" id="PTHR13696:SF99">
    <property type="entry name" value="COBYRINIC ACID AC-DIAMIDE SYNTHASE"/>
    <property type="match status" value="1"/>
</dbReference>
<dbReference type="InterPro" id="IPR027417">
    <property type="entry name" value="P-loop_NTPase"/>
</dbReference>
<dbReference type="Gene3D" id="3.40.50.300">
    <property type="entry name" value="P-loop containing nucleotide triphosphate hydrolases"/>
    <property type="match status" value="1"/>
</dbReference>
<dbReference type="CDD" id="cd02042">
    <property type="entry name" value="ParAB_family"/>
    <property type="match status" value="1"/>
</dbReference>
<dbReference type="Proteomes" id="UP001304671">
    <property type="component" value="Unassembled WGS sequence"/>
</dbReference>
<keyword evidence="3" id="KW-1185">Reference proteome</keyword>
<evidence type="ECO:0000313" key="2">
    <source>
        <dbReference type="EMBL" id="MEA5258416.1"/>
    </source>
</evidence>